<dbReference type="InterPro" id="IPR036390">
    <property type="entry name" value="WH_DNA-bd_sf"/>
</dbReference>
<dbReference type="CDD" id="cd00609">
    <property type="entry name" value="AAT_like"/>
    <property type="match status" value="1"/>
</dbReference>
<evidence type="ECO:0000313" key="8">
    <source>
        <dbReference type="Proteomes" id="UP000198827"/>
    </source>
</evidence>
<dbReference type="SUPFAM" id="SSF46785">
    <property type="entry name" value="Winged helix' DNA-binding domain"/>
    <property type="match status" value="1"/>
</dbReference>
<dbReference type="InterPro" id="IPR000524">
    <property type="entry name" value="Tscrpt_reg_HTH_GntR"/>
</dbReference>
<dbReference type="InterPro" id="IPR015421">
    <property type="entry name" value="PyrdxlP-dep_Trfase_major"/>
</dbReference>
<gene>
    <name evidence="7" type="ORF">SAMN04489798_4486</name>
</gene>
<evidence type="ECO:0000256" key="5">
    <source>
        <dbReference type="ARBA" id="ARBA00023163"/>
    </source>
</evidence>
<dbReference type="Gene3D" id="3.90.1150.10">
    <property type="entry name" value="Aspartate Aminotransferase, domain 1"/>
    <property type="match status" value="1"/>
</dbReference>
<dbReference type="SUPFAM" id="SSF53383">
    <property type="entry name" value="PLP-dependent transferases"/>
    <property type="match status" value="1"/>
</dbReference>
<name>A0A1H0PBX0_9PSED</name>
<dbReference type="EMBL" id="LT629705">
    <property type="protein sequence ID" value="SDP02260.1"/>
    <property type="molecule type" value="Genomic_DNA"/>
</dbReference>
<dbReference type="PROSITE" id="PS50949">
    <property type="entry name" value="HTH_GNTR"/>
    <property type="match status" value="1"/>
</dbReference>
<dbReference type="SMART" id="SM00345">
    <property type="entry name" value="HTH_GNTR"/>
    <property type="match status" value="1"/>
</dbReference>
<protein>
    <submittedName>
        <fullName evidence="7">DNA-binding transcriptional regulator, MocR family, contains an aminotransferase domain</fullName>
    </submittedName>
</protein>
<keyword evidence="7" id="KW-0032">Aminotransferase</keyword>
<keyword evidence="2" id="KW-0663">Pyridoxal phosphate</keyword>
<evidence type="ECO:0000313" key="7">
    <source>
        <dbReference type="EMBL" id="SDP02260.1"/>
    </source>
</evidence>
<dbReference type="CDD" id="cd07377">
    <property type="entry name" value="WHTH_GntR"/>
    <property type="match status" value="1"/>
</dbReference>
<evidence type="ECO:0000256" key="4">
    <source>
        <dbReference type="ARBA" id="ARBA00023125"/>
    </source>
</evidence>
<keyword evidence="3" id="KW-0805">Transcription regulation</keyword>
<dbReference type="PANTHER" id="PTHR46577">
    <property type="entry name" value="HTH-TYPE TRANSCRIPTIONAL REGULATORY PROTEIN GABR"/>
    <property type="match status" value="1"/>
</dbReference>
<dbReference type="GO" id="GO:0003700">
    <property type="term" value="F:DNA-binding transcription factor activity"/>
    <property type="evidence" value="ECO:0007669"/>
    <property type="project" value="InterPro"/>
</dbReference>
<dbReference type="GO" id="GO:0008483">
    <property type="term" value="F:transaminase activity"/>
    <property type="evidence" value="ECO:0007669"/>
    <property type="project" value="UniProtKB-KW"/>
</dbReference>
<evidence type="ECO:0000256" key="3">
    <source>
        <dbReference type="ARBA" id="ARBA00023015"/>
    </source>
</evidence>
<dbReference type="InterPro" id="IPR015422">
    <property type="entry name" value="PyrdxlP-dep_Trfase_small"/>
</dbReference>
<organism evidence="7 8">
    <name type="scientific">Pseudomonas arsenicoxydans</name>
    <dbReference type="NCBI Taxonomy" id="702115"/>
    <lineage>
        <taxon>Bacteria</taxon>
        <taxon>Pseudomonadati</taxon>
        <taxon>Pseudomonadota</taxon>
        <taxon>Gammaproteobacteria</taxon>
        <taxon>Pseudomonadales</taxon>
        <taxon>Pseudomonadaceae</taxon>
        <taxon>Pseudomonas</taxon>
    </lineage>
</organism>
<dbReference type="Gene3D" id="1.10.10.10">
    <property type="entry name" value="Winged helix-like DNA-binding domain superfamily/Winged helix DNA-binding domain"/>
    <property type="match status" value="1"/>
</dbReference>
<feature type="domain" description="HTH gntR-type" evidence="6">
    <location>
        <begin position="45"/>
        <end position="113"/>
    </location>
</feature>
<dbReference type="Proteomes" id="UP000198827">
    <property type="component" value="Chromosome I"/>
</dbReference>
<evidence type="ECO:0000256" key="1">
    <source>
        <dbReference type="ARBA" id="ARBA00005384"/>
    </source>
</evidence>
<dbReference type="InterPro" id="IPR036388">
    <property type="entry name" value="WH-like_DNA-bd_sf"/>
</dbReference>
<proteinExistence type="inferred from homology"/>
<keyword evidence="4 7" id="KW-0238">DNA-binding</keyword>
<sequence length="503" mass="56843">MMTARCQSNGQRAVESAWFDSFHTGAPRCAYRAWPFPMKGPRETDFAYQAVYRYLTNLISEPVSDARVRLPSLRQLADRLGVSISTIQYAYSLLEKEGRVYSVAKSGYYALPVSSVRPLSSGNDLLETLYVNARRPGMLVLSADEPALLQPLDSPLLLLERELLRQYPRQPQPVSQPCGELELRAALAARYTSSPARCWHADDVYIGADLRGVLEILITVLCLKEAIVVVESPCDWAILRLLQDADVQVIELPLQANGCLDLERLKQLLETEPVRLVMLSSGLNMPRGSVASHSNRQSTAQLLERHGSWVLENDSHGELEFEPDGQRFRDLLNPDRLIVFSTFEKIIGPEAPYGYLLSRQLHAELQRHFLLRSFRLSPIRQKAIARLYVNGRIDQHLVVLRRMLKDRKVQMTQLLQERLGDALHFVEPQGGATVWVRSLRPVDVRRVFQRLLNHQVVIAPGELFSLQGLHTQHLRLSHTFGGDHDLTAAMGLLGDALRLESID</sequence>
<dbReference type="Pfam" id="PF00155">
    <property type="entry name" value="Aminotran_1_2"/>
    <property type="match status" value="1"/>
</dbReference>
<dbReference type="InterPro" id="IPR015424">
    <property type="entry name" value="PyrdxlP-dep_Trfase"/>
</dbReference>
<dbReference type="GO" id="GO:0030170">
    <property type="term" value="F:pyridoxal phosphate binding"/>
    <property type="evidence" value="ECO:0007669"/>
    <property type="project" value="InterPro"/>
</dbReference>
<keyword evidence="7" id="KW-0808">Transferase</keyword>
<dbReference type="PANTHER" id="PTHR46577:SF2">
    <property type="entry name" value="TRANSCRIPTIONAL REGULATORY PROTEIN"/>
    <property type="match status" value="1"/>
</dbReference>
<accession>A0A1H0PBX0</accession>
<keyword evidence="5" id="KW-0804">Transcription</keyword>
<reference evidence="7 8" key="1">
    <citation type="submission" date="2016-10" db="EMBL/GenBank/DDBJ databases">
        <authorList>
            <person name="de Groot N.N."/>
        </authorList>
    </citation>
    <scope>NUCLEOTIDE SEQUENCE [LARGE SCALE GENOMIC DNA]</scope>
    <source>
        <strain evidence="7 8">CECT 7543</strain>
    </source>
</reference>
<dbReference type="GO" id="GO:0003677">
    <property type="term" value="F:DNA binding"/>
    <property type="evidence" value="ECO:0007669"/>
    <property type="project" value="UniProtKB-KW"/>
</dbReference>
<dbReference type="InterPro" id="IPR051446">
    <property type="entry name" value="HTH_trans_reg/aminotransferase"/>
</dbReference>
<dbReference type="AlphaFoldDB" id="A0A1H0PBX0"/>
<comment type="similarity">
    <text evidence="1">In the C-terminal section; belongs to the class-I pyridoxal-phosphate-dependent aminotransferase family.</text>
</comment>
<evidence type="ECO:0000259" key="6">
    <source>
        <dbReference type="PROSITE" id="PS50949"/>
    </source>
</evidence>
<dbReference type="InterPro" id="IPR004839">
    <property type="entry name" value="Aminotransferase_I/II_large"/>
</dbReference>
<dbReference type="Gene3D" id="3.40.640.10">
    <property type="entry name" value="Type I PLP-dependent aspartate aminotransferase-like (Major domain)"/>
    <property type="match status" value="1"/>
</dbReference>
<evidence type="ECO:0000256" key="2">
    <source>
        <dbReference type="ARBA" id="ARBA00022898"/>
    </source>
</evidence>
<dbReference type="Pfam" id="PF00392">
    <property type="entry name" value="GntR"/>
    <property type="match status" value="1"/>
</dbReference>